<dbReference type="GO" id="GO:0008168">
    <property type="term" value="F:methyltransferase activity"/>
    <property type="evidence" value="ECO:0007669"/>
    <property type="project" value="UniProtKB-KW"/>
</dbReference>
<evidence type="ECO:0000313" key="2">
    <source>
        <dbReference type="EMBL" id="RAG83836.1"/>
    </source>
</evidence>
<accession>A0A2X0J0W3</accession>
<dbReference type="PANTHER" id="PTHR43464:SF3">
    <property type="entry name" value="SAM-DEPENDENT METHYLTRANSFERASE"/>
    <property type="match status" value="1"/>
</dbReference>
<sequence>MNREQMSLIAHADHPIAAPLHDESVAALLDRAVGREDGRLLDLGCGSGEWLLRALVRFPRLRAVGVDLSGAALAEARTRAERLGVGDRLTLHEQDAGEFSDPDGFDLVLCVGAAHAFDGLPGTLAATAKHLAPGGRLLVGDGYFELEPNEEAKEMLGDSGDLPTVMRQVADAGLVAVHGHLSTRRELDAYEWAWTGSLASWALDHPGDPSAPLALETSARHREEWLGVYRSSWGFVTLVLRPLP</sequence>
<dbReference type="Pfam" id="PF08242">
    <property type="entry name" value="Methyltransf_12"/>
    <property type="match status" value="1"/>
</dbReference>
<feature type="domain" description="Methyltransferase type 12" evidence="1">
    <location>
        <begin position="41"/>
        <end position="137"/>
    </location>
</feature>
<comment type="caution">
    <text evidence="2">The sequence shown here is derived from an EMBL/GenBank/DDBJ whole genome shotgun (WGS) entry which is preliminary data.</text>
</comment>
<organism evidence="2 3">
    <name type="scientific">Streptacidiphilus pinicola</name>
    <dbReference type="NCBI Taxonomy" id="2219663"/>
    <lineage>
        <taxon>Bacteria</taxon>
        <taxon>Bacillati</taxon>
        <taxon>Actinomycetota</taxon>
        <taxon>Actinomycetes</taxon>
        <taxon>Kitasatosporales</taxon>
        <taxon>Streptomycetaceae</taxon>
        <taxon>Streptacidiphilus</taxon>
    </lineage>
</organism>
<dbReference type="CDD" id="cd02440">
    <property type="entry name" value="AdoMet_MTases"/>
    <property type="match status" value="1"/>
</dbReference>
<dbReference type="OrthoDB" id="474235at2"/>
<name>A0A2X0J0W3_9ACTN</name>
<dbReference type="Proteomes" id="UP000248889">
    <property type="component" value="Unassembled WGS sequence"/>
</dbReference>
<dbReference type="Gene3D" id="3.40.50.150">
    <property type="entry name" value="Vaccinia Virus protein VP39"/>
    <property type="match status" value="1"/>
</dbReference>
<keyword evidence="3" id="KW-1185">Reference proteome</keyword>
<dbReference type="InterPro" id="IPR013217">
    <property type="entry name" value="Methyltransf_12"/>
</dbReference>
<gene>
    <name evidence="2" type="ORF">DN069_20120</name>
</gene>
<dbReference type="AlphaFoldDB" id="A0A2X0J0W3"/>
<keyword evidence="2" id="KW-0489">Methyltransferase</keyword>
<dbReference type="PANTHER" id="PTHR43464">
    <property type="entry name" value="METHYLTRANSFERASE"/>
    <property type="match status" value="1"/>
</dbReference>
<dbReference type="EMBL" id="QKYN01000076">
    <property type="protein sequence ID" value="RAG83836.1"/>
    <property type="molecule type" value="Genomic_DNA"/>
</dbReference>
<proteinExistence type="predicted"/>
<dbReference type="InterPro" id="IPR029063">
    <property type="entry name" value="SAM-dependent_MTases_sf"/>
</dbReference>
<evidence type="ECO:0000313" key="3">
    <source>
        <dbReference type="Proteomes" id="UP000248889"/>
    </source>
</evidence>
<keyword evidence="2" id="KW-0808">Transferase</keyword>
<dbReference type="SUPFAM" id="SSF53335">
    <property type="entry name" value="S-adenosyl-L-methionine-dependent methyltransferases"/>
    <property type="match status" value="1"/>
</dbReference>
<dbReference type="RefSeq" id="WP_111502751.1">
    <property type="nucleotide sequence ID" value="NZ_QKYN01000076.1"/>
</dbReference>
<reference evidence="2 3" key="1">
    <citation type="submission" date="2018-06" db="EMBL/GenBank/DDBJ databases">
        <title>Streptacidiphilus pinicola sp. nov., isolated from pine grove soil.</title>
        <authorList>
            <person name="Roh S.G."/>
            <person name="Park S."/>
            <person name="Kim M.-K."/>
            <person name="Yun B.-R."/>
            <person name="Park J."/>
            <person name="Kim M.J."/>
            <person name="Kim Y.S."/>
            <person name="Kim S.B."/>
        </authorList>
    </citation>
    <scope>NUCLEOTIDE SEQUENCE [LARGE SCALE GENOMIC DNA]</scope>
    <source>
        <strain evidence="2 3">MMS16-CNU450</strain>
    </source>
</reference>
<dbReference type="GO" id="GO:0032259">
    <property type="term" value="P:methylation"/>
    <property type="evidence" value="ECO:0007669"/>
    <property type="project" value="UniProtKB-KW"/>
</dbReference>
<protein>
    <submittedName>
        <fullName evidence="2">SAM-dependent methyltransferase</fullName>
    </submittedName>
</protein>
<evidence type="ECO:0000259" key="1">
    <source>
        <dbReference type="Pfam" id="PF08242"/>
    </source>
</evidence>